<dbReference type="PANTHER" id="PTHR34293">
    <property type="entry name" value="HTH-TYPE TRANSCRIPTIONAL REGULATOR TRMBL2"/>
    <property type="match status" value="1"/>
</dbReference>
<dbReference type="InterPro" id="IPR036388">
    <property type="entry name" value="WH-like_DNA-bd_sf"/>
</dbReference>
<comment type="caution">
    <text evidence="3">The sequence shown here is derived from an EMBL/GenBank/DDBJ whole genome shotgun (WGS) entry which is preliminary data.</text>
</comment>
<evidence type="ECO:0000259" key="2">
    <source>
        <dbReference type="Pfam" id="PF11495"/>
    </source>
</evidence>
<dbReference type="Pfam" id="PF01978">
    <property type="entry name" value="TrmB"/>
    <property type="match status" value="1"/>
</dbReference>
<organism evidence="3 4">
    <name type="scientific">Oscillochloris trichoides DG-6</name>
    <dbReference type="NCBI Taxonomy" id="765420"/>
    <lineage>
        <taxon>Bacteria</taxon>
        <taxon>Bacillati</taxon>
        <taxon>Chloroflexota</taxon>
        <taxon>Chloroflexia</taxon>
        <taxon>Chloroflexales</taxon>
        <taxon>Chloroflexineae</taxon>
        <taxon>Oscillochloridaceae</taxon>
        <taxon>Oscillochloris</taxon>
    </lineage>
</organism>
<dbReference type="InterPro" id="IPR051797">
    <property type="entry name" value="TrmB-like"/>
</dbReference>
<dbReference type="InterPro" id="IPR002831">
    <property type="entry name" value="Tscrpt_reg_TrmB_N"/>
</dbReference>
<protein>
    <submittedName>
        <fullName evidence="3">Transcriptional regulator, TrmB</fullName>
    </submittedName>
</protein>
<accession>E1IDZ6</accession>
<dbReference type="InterPro" id="IPR021586">
    <property type="entry name" value="Tscrpt_reg_TrmB_C"/>
</dbReference>
<reference evidence="3 4" key="1">
    <citation type="journal article" date="2011" name="J. Bacteriol.">
        <title>Draft genome sequence of the anoxygenic filamentous phototrophic bacterium Oscillochloris trichoides subsp. DG-6.</title>
        <authorList>
            <person name="Kuznetsov B.B."/>
            <person name="Ivanovsky R.N."/>
            <person name="Keppen O.I."/>
            <person name="Sukhacheva M.V."/>
            <person name="Bumazhkin B.K."/>
            <person name="Patutina E.O."/>
            <person name="Beletsky A.V."/>
            <person name="Mardanov A.V."/>
            <person name="Baslerov R.V."/>
            <person name="Panteleeva A.N."/>
            <person name="Kolganova T.V."/>
            <person name="Ravin N.V."/>
            <person name="Skryabin K.G."/>
        </authorList>
    </citation>
    <scope>NUCLEOTIDE SEQUENCE [LARGE SCALE GENOMIC DNA]</scope>
    <source>
        <strain evidence="3 4">DG-6</strain>
    </source>
</reference>
<dbReference type="Gene3D" id="1.10.10.10">
    <property type="entry name" value="Winged helix-like DNA-binding domain superfamily/Winged helix DNA-binding domain"/>
    <property type="match status" value="1"/>
</dbReference>
<dbReference type="CDD" id="cd09124">
    <property type="entry name" value="PLDc_like_TrmB_middle"/>
    <property type="match status" value="1"/>
</dbReference>
<dbReference type="EMBL" id="ADVR01000048">
    <property type="protein sequence ID" value="EFO80607.1"/>
    <property type="molecule type" value="Genomic_DNA"/>
</dbReference>
<proteinExistence type="predicted"/>
<name>E1IDZ6_9CHLR</name>
<evidence type="ECO:0000313" key="3">
    <source>
        <dbReference type="EMBL" id="EFO80607.1"/>
    </source>
</evidence>
<evidence type="ECO:0000259" key="1">
    <source>
        <dbReference type="Pfam" id="PF01978"/>
    </source>
</evidence>
<dbReference type="AlphaFoldDB" id="E1IDZ6"/>
<dbReference type="HOGENOM" id="CLU_072493_1_1_0"/>
<keyword evidence="4" id="KW-1185">Reference proteome</keyword>
<dbReference type="InterPro" id="IPR036390">
    <property type="entry name" value="WH_DNA-bd_sf"/>
</dbReference>
<dbReference type="STRING" id="765420.OSCT_1547"/>
<evidence type="ECO:0000313" key="4">
    <source>
        <dbReference type="Proteomes" id="UP000054010"/>
    </source>
</evidence>
<dbReference type="PANTHER" id="PTHR34293:SF1">
    <property type="entry name" value="HTH-TYPE TRANSCRIPTIONAL REGULATOR TRMBL2"/>
    <property type="match status" value="1"/>
</dbReference>
<dbReference type="SUPFAM" id="SSF46785">
    <property type="entry name" value="Winged helix' DNA-binding domain"/>
    <property type="match status" value="1"/>
</dbReference>
<sequence length="257" mass="28947">MNNLLEQLSALGMTDYEAKVYLALLSENPATGYQISKTAGVPRSMVYEALGRLEVRGAVLKSQEEKATIYRPVHPEMLLDRYERQAHDLAASLRNALMPLYQQEKSGRLWNFSGRREALNYAIDLIDEAKYELMLVLTDADVAALQPHLAEAHARGVALGVILTGDLPLELGQVVRHPKRETQLHRMQETLIVVADESEFLISTGHQHAAATVTTNLNMVLIARQFIWMELFAQRIFARLGADLLQKLDPEDQQVLY</sequence>
<feature type="domain" description="Transcription regulator TrmB C-terminal" evidence="2">
    <location>
        <begin position="109"/>
        <end position="205"/>
    </location>
</feature>
<dbReference type="eggNOG" id="COG1378">
    <property type="taxonomic scope" value="Bacteria"/>
</dbReference>
<dbReference type="Pfam" id="PF11495">
    <property type="entry name" value="Regulator_TrmB"/>
    <property type="match status" value="1"/>
</dbReference>
<feature type="domain" description="Transcription regulator TrmB N-terminal" evidence="1">
    <location>
        <begin position="8"/>
        <end position="76"/>
    </location>
</feature>
<dbReference type="Proteomes" id="UP000054010">
    <property type="component" value="Unassembled WGS sequence"/>
</dbReference>
<gene>
    <name evidence="3" type="ORF">OSCT_1547</name>
</gene>